<reference evidence="2 3" key="1">
    <citation type="journal article" date="2013" name="Curr. Biol.">
        <title>The Genome of the Foraminiferan Reticulomyxa filosa.</title>
        <authorList>
            <person name="Glockner G."/>
            <person name="Hulsmann N."/>
            <person name="Schleicher M."/>
            <person name="Noegel A.A."/>
            <person name="Eichinger L."/>
            <person name="Gallinger C."/>
            <person name="Pawlowski J."/>
            <person name="Sierra R."/>
            <person name="Euteneuer U."/>
            <person name="Pillet L."/>
            <person name="Moustafa A."/>
            <person name="Platzer M."/>
            <person name="Groth M."/>
            <person name="Szafranski K."/>
            <person name="Schliwa M."/>
        </authorList>
    </citation>
    <scope>NUCLEOTIDE SEQUENCE [LARGE SCALE GENOMIC DNA]</scope>
</reference>
<dbReference type="AlphaFoldDB" id="X6M1Y3"/>
<feature type="region of interest" description="Disordered" evidence="1">
    <location>
        <begin position="196"/>
        <end position="219"/>
    </location>
</feature>
<evidence type="ECO:0000256" key="1">
    <source>
        <dbReference type="SAM" id="MobiDB-lite"/>
    </source>
</evidence>
<dbReference type="Gene3D" id="1.25.10.10">
    <property type="entry name" value="Leucine-rich Repeat Variant"/>
    <property type="match status" value="1"/>
</dbReference>
<accession>X6M1Y3</accession>
<proteinExistence type="predicted"/>
<dbReference type="EMBL" id="ASPP01025273">
    <property type="protein sequence ID" value="ETO08188.1"/>
    <property type="molecule type" value="Genomic_DNA"/>
</dbReference>
<keyword evidence="3" id="KW-1185">Reference proteome</keyword>
<comment type="caution">
    <text evidence="2">The sequence shown here is derived from an EMBL/GenBank/DDBJ whole genome shotgun (WGS) entry which is preliminary data.</text>
</comment>
<protein>
    <submittedName>
        <fullName evidence="2">Uncharacterized protein</fullName>
    </submittedName>
</protein>
<dbReference type="SUPFAM" id="SSF48371">
    <property type="entry name" value="ARM repeat"/>
    <property type="match status" value="1"/>
</dbReference>
<sequence>MQVPSLRSLLLKELVKCEKLKEVELSTLMSNQLFDVLATFFGSSQAIQQFVKCDQFEEDFAQLLQCFYRKNTSFLACVQSSYDDAANKKTTQHTLALLASQLTKPLILFATFAQHKPMIDALMKRSVMEELNRLSKFATTCKNVEWLDWIKNHLLLLLDKLSSHPDFNQLFFGKKDDQWFYKWLFEIIIPTNSTVTTSDEKMREENRSHSKQESGNNANNSAMQISCATRIVLRQIQIETQQQTTKENIPTDPSNDSHIVQCIVANVSFFDGLFATLRHNEKDEILANVALILKHVVAYCKTKKEGNMFKKSLVTHLPCIMDLLRSKVLGVRKNGALLLSQIATWDDTMKESVRSVGGITALMQLHNEVVKQ</sequence>
<feature type="compositionally biased region" description="Basic and acidic residues" evidence="1">
    <location>
        <begin position="198"/>
        <end position="212"/>
    </location>
</feature>
<dbReference type="Proteomes" id="UP000023152">
    <property type="component" value="Unassembled WGS sequence"/>
</dbReference>
<name>X6M1Y3_RETFI</name>
<organism evidence="2 3">
    <name type="scientific">Reticulomyxa filosa</name>
    <dbReference type="NCBI Taxonomy" id="46433"/>
    <lineage>
        <taxon>Eukaryota</taxon>
        <taxon>Sar</taxon>
        <taxon>Rhizaria</taxon>
        <taxon>Retaria</taxon>
        <taxon>Foraminifera</taxon>
        <taxon>Monothalamids</taxon>
        <taxon>Reticulomyxidae</taxon>
        <taxon>Reticulomyxa</taxon>
    </lineage>
</organism>
<gene>
    <name evidence="2" type="ORF">RFI_29201</name>
</gene>
<evidence type="ECO:0000313" key="2">
    <source>
        <dbReference type="EMBL" id="ETO08188.1"/>
    </source>
</evidence>
<dbReference type="InterPro" id="IPR016024">
    <property type="entry name" value="ARM-type_fold"/>
</dbReference>
<dbReference type="InterPro" id="IPR011989">
    <property type="entry name" value="ARM-like"/>
</dbReference>
<evidence type="ECO:0000313" key="3">
    <source>
        <dbReference type="Proteomes" id="UP000023152"/>
    </source>
</evidence>